<feature type="region of interest" description="Disordered" evidence="1">
    <location>
        <begin position="17"/>
        <end position="38"/>
    </location>
</feature>
<name>A0A0F9GBG5_9ZZZZ</name>
<feature type="non-terminal residue" evidence="2">
    <location>
        <position position="284"/>
    </location>
</feature>
<sequence length="284" mass="31348">MEPVGLDVGPEFALDLAGQQVQPGKRARVPASGDRPGPHLAVDDQQVLGAVVPAAVMPGSPQCLAILDRKRRHHPVPPGEHDDVLVHQQRRGEIGRQGRAPDDRLGSPQHLAVGAIQADDPFAVVEEHPPRVGRERHRHHRVGLLPEQLARIGFDGHDLPRRLIPPPAARHALLRLADVAVHGQERLGPFARVVDLQEHHPVGDDDLLGGLAALLRAHDLARRRVQHRQRIVQAERDVHPLAHGHQPPRKLGRAALEGPQLRMPRRDRPLPQDRPVVCVARDQE</sequence>
<protein>
    <submittedName>
        <fullName evidence="2">Uncharacterized protein</fullName>
    </submittedName>
</protein>
<organism evidence="2">
    <name type="scientific">marine sediment metagenome</name>
    <dbReference type="NCBI Taxonomy" id="412755"/>
    <lineage>
        <taxon>unclassified sequences</taxon>
        <taxon>metagenomes</taxon>
        <taxon>ecological metagenomes</taxon>
    </lineage>
</organism>
<evidence type="ECO:0000256" key="1">
    <source>
        <dbReference type="SAM" id="MobiDB-lite"/>
    </source>
</evidence>
<comment type="caution">
    <text evidence="2">The sequence shown here is derived from an EMBL/GenBank/DDBJ whole genome shotgun (WGS) entry which is preliminary data.</text>
</comment>
<dbReference type="AlphaFoldDB" id="A0A0F9GBG5"/>
<proteinExistence type="predicted"/>
<gene>
    <name evidence="2" type="ORF">LCGC14_2141700</name>
</gene>
<dbReference type="EMBL" id="LAZR01027101">
    <property type="protein sequence ID" value="KKL66765.1"/>
    <property type="molecule type" value="Genomic_DNA"/>
</dbReference>
<feature type="region of interest" description="Disordered" evidence="1">
    <location>
        <begin position="241"/>
        <end position="274"/>
    </location>
</feature>
<accession>A0A0F9GBG5</accession>
<reference evidence="2" key="1">
    <citation type="journal article" date="2015" name="Nature">
        <title>Complex archaea that bridge the gap between prokaryotes and eukaryotes.</title>
        <authorList>
            <person name="Spang A."/>
            <person name="Saw J.H."/>
            <person name="Jorgensen S.L."/>
            <person name="Zaremba-Niedzwiedzka K."/>
            <person name="Martijn J."/>
            <person name="Lind A.E."/>
            <person name="van Eijk R."/>
            <person name="Schleper C."/>
            <person name="Guy L."/>
            <person name="Ettema T.J."/>
        </authorList>
    </citation>
    <scope>NUCLEOTIDE SEQUENCE</scope>
</reference>
<evidence type="ECO:0000313" key="2">
    <source>
        <dbReference type="EMBL" id="KKL66765.1"/>
    </source>
</evidence>